<reference evidence="2" key="1">
    <citation type="submission" date="2017-05" db="EMBL/GenBank/DDBJ databases">
        <title>Dechlorination kinetics govern the competition between two new strains of the genus Sulfurospirillum.</title>
        <authorList>
            <person name="Buttet G.F."/>
            <person name="Murray A.M."/>
            <person name="Goris T."/>
            <person name="Burion M."/>
            <person name="Lin B."/>
            <person name="Rolle M."/>
            <person name="Maillard J."/>
        </authorList>
    </citation>
    <scope>NUCLEOTIDE SEQUENCE [LARGE SCALE GENOMIC DNA]</scope>
    <source>
        <strain evidence="2">SL2-1</strain>
    </source>
</reference>
<organism evidence="1 2">
    <name type="scientific">Sulfurospirillum diekertiae</name>
    <dbReference type="NCBI Taxonomy" id="1854492"/>
    <lineage>
        <taxon>Bacteria</taxon>
        <taxon>Pseudomonadati</taxon>
        <taxon>Campylobacterota</taxon>
        <taxon>Epsilonproteobacteria</taxon>
        <taxon>Campylobacterales</taxon>
        <taxon>Sulfurospirillaceae</taxon>
        <taxon>Sulfurospirillum</taxon>
    </lineage>
</organism>
<sequence length="109" mass="12751">MQLVVIPLIQKLYLVADRIEVPENRVVPISISDSGKILKAKLFEKSHDYFFIHSIFWEETRIVKGIFIYHFNEILNGFVTNKLRLGQEHLIWNTEYGDGVKRSAELVSF</sequence>
<dbReference type="Proteomes" id="UP000196005">
    <property type="component" value="Chromosome"/>
</dbReference>
<dbReference type="RefSeq" id="WP_087438210.1">
    <property type="nucleotide sequence ID" value="NZ_CP021416.1"/>
</dbReference>
<gene>
    <name evidence="1" type="ORF">Sdiek1_1054</name>
</gene>
<keyword evidence="2" id="KW-1185">Reference proteome</keyword>
<evidence type="ECO:0000313" key="1">
    <source>
        <dbReference type="EMBL" id="ARU48220.1"/>
    </source>
</evidence>
<dbReference type="OrthoDB" id="5339397at2"/>
<dbReference type="KEGG" id="suls:Sdiek1_1054"/>
<proteinExistence type="predicted"/>
<evidence type="ECO:0000313" key="2">
    <source>
        <dbReference type="Proteomes" id="UP000196005"/>
    </source>
</evidence>
<dbReference type="AlphaFoldDB" id="A0A1Y0HJS7"/>
<dbReference type="EMBL" id="CP021416">
    <property type="protein sequence ID" value="ARU48220.1"/>
    <property type="molecule type" value="Genomic_DNA"/>
</dbReference>
<accession>A0A1Y0HJS7</accession>
<name>A0A1Y0HJS7_9BACT</name>
<protein>
    <submittedName>
        <fullName evidence="1">Uncharacterized protein</fullName>
    </submittedName>
</protein>